<protein>
    <submittedName>
        <fullName evidence="2">Aste57867_24542 protein</fullName>
    </submittedName>
</protein>
<evidence type="ECO:0000313" key="3">
    <source>
        <dbReference type="Proteomes" id="UP000332933"/>
    </source>
</evidence>
<keyword evidence="3" id="KW-1185">Reference proteome</keyword>
<gene>
    <name evidence="2" type="primary">Aste57867_24542</name>
    <name evidence="1" type="ORF">As57867_024465</name>
    <name evidence="2" type="ORF">ASTE57867_24542</name>
</gene>
<accession>A0A485LRD8</accession>
<reference evidence="2 3" key="1">
    <citation type="submission" date="2019-03" db="EMBL/GenBank/DDBJ databases">
        <authorList>
            <person name="Gaulin E."/>
            <person name="Dumas B."/>
        </authorList>
    </citation>
    <scope>NUCLEOTIDE SEQUENCE [LARGE SCALE GENOMIC DNA]</scope>
    <source>
        <strain evidence="2">CBS 568.67</strain>
    </source>
</reference>
<evidence type="ECO:0000313" key="1">
    <source>
        <dbReference type="EMBL" id="KAF0683418.1"/>
    </source>
</evidence>
<dbReference type="OrthoDB" id="78703at2759"/>
<sequence>MSRRANVAQALAQRELRGHPGRMNPGRRTYWSFQDVMAIEDQAVLMGFSNNGQCLCTCHLNLEEKELIRAVNPVFYAACGHGIQIYWCAFKPFRIPLVSRRKVLQIAVGPTPASMLHDSYALDEDMELRVWESIDESLVVAIANARGQGSSCFITVAPGPSRSHSATDRVAGFQCTLSTTVPTAQAWFIIQTTFQLVVHVGSSLLLLSLTETSPDAAFLPSKTIWYYPSEFPLDIVHDKSSHTTDDCDTTHGVRLQCVHQSTFDIETFLRSLLDSYSKLRPFHLHDYDLRHLCIAESTWLYMCGVMDLERYDVPTRTRMGVFFTWNARDGAYHVLRLLTLPTSNPLPSALDRLVAHCRHVLGRHVRLPSSGFTMWSNDGVLRGESLHRIDNPVFPYSIHRDPV</sequence>
<dbReference type="EMBL" id="VJMH01007405">
    <property type="protein sequence ID" value="KAF0683418.1"/>
    <property type="molecule type" value="Genomic_DNA"/>
</dbReference>
<reference evidence="1" key="2">
    <citation type="submission" date="2019-06" db="EMBL/GenBank/DDBJ databases">
        <title>Genomics analysis of Aphanomyces spp. identifies a new class of oomycete effector associated with host adaptation.</title>
        <authorList>
            <person name="Gaulin E."/>
        </authorList>
    </citation>
    <scope>NUCLEOTIDE SEQUENCE</scope>
    <source>
        <strain evidence="1">CBS 578.67</strain>
    </source>
</reference>
<dbReference type="Proteomes" id="UP000332933">
    <property type="component" value="Unassembled WGS sequence"/>
</dbReference>
<dbReference type="EMBL" id="CAADRA010007431">
    <property type="protein sequence ID" value="VFU01181.1"/>
    <property type="molecule type" value="Genomic_DNA"/>
</dbReference>
<evidence type="ECO:0000313" key="2">
    <source>
        <dbReference type="EMBL" id="VFU01181.1"/>
    </source>
</evidence>
<name>A0A485LRD8_9STRA</name>
<dbReference type="AlphaFoldDB" id="A0A485LRD8"/>
<organism evidence="2 3">
    <name type="scientific">Aphanomyces stellatus</name>
    <dbReference type="NCBI Taxonomy" id="120398"/>
    <lineage>
        <taxon>Eukaryota</taxon>
        <taxon>Sar</taxon>
        <taxon>Stramenopiles</taxon>
        <taxon>Oomycota</taxon>
        <taxon>Saprolegniomycetes</taxon>
        <taxon>Saprolegniales</taxon>
        <taxon>Verrucalvaceae</taxon>
        <taxon>Aphanomyces</taxon>
    </lineage>
</organism>
<proteinExistence type="predicted"/>